<evidence type="ECO:0000313" key="4">
    <source>
        <dbReference type="Proteomes" id="UP001652621"/>
    </source>
</evidence>
<keyword evidence="4" id="KW-1185">Reference proteome</keyword>
<feature type="coiled-coil region" evidence="2">
    <location>
        <begin position="99"/>
        <end position="178"/>
    </location>
</feature>
<proteinExistence type="predicted"/>
<evidence type="ECO:0000256" key="1">
    <source>
        <dbReference type="ARBA" id="ARBA00023054"/>
    </source>
</evidence>
<evidence type="ECO:0000313" key="5">
    <source>
        <dbReference type="RefSeq" id="XP_005185860.2"/>
    </source>
</evidence>
<evidence type="ECO:0000256" key="2">
    <source>
        <dbReference type="SAM" id="Coils"/>
    </source>
</evidence>
<dbReference type="OrthoDB" id="16772at2759"/>
<dbReference type="Pfam" id="PF10186">
    <property type="entry name" value="ATG14"/>
    <property type="match status" value="1"/>
</dbReference>
<accession>A0A9J7CVJ2</accession>
<gene>
    <name evidence="5" type="primary">LOC101887235</name>
</gene>
<dbReference type="GeneID" id="101887235"/>
<sequence length="520" mass="59030">MASSSSDESSKAPENFQVSSTSNDEDDEILELNGKFLKKHRLKGTRKTAGGNGDGGIGLDTAPSLKCFLCLTQQHRFHCRDCVKSGYITRKGQPHGECLSEKQQQFLKIKAKLNEFSQQYERLIREKRTSENIRFEIKRHQEQVDLLQHLISNKKSTLQSLQEKRNELSKANSDKKKTLPKYPIKVKELEDYVLDRIEKIDSLRERHTTLLDTLKDVTRRGIRQLVEYIFPISEIVLKDEKSPATAGMAGGQQLQKNPNSPSEDAETIAALADAKNTSYIRGKWVIHSSGISEMQYRIVAPSLPANGDYSAYLDWLKDNKDDVPKTTANEIAPSRVSAFRIVGALTYTAQLTQLICYYLNVRLPYKVVYGDFCRKLNEEQFLRKVSRLNSNIMYLAYTQQVKLRALNDNHTLENLLVLLDPEKSDLGRHGFQEVGNAPLMKSVDSLLLLIETATESESEDENSFRLDWEDVPNLPTQHDIINTNLITTPATGQQQQQSTIAEGLMTSAANRITSIFRWMK</sequence>
<keyword evidence="1 2" id="KW-0175">Coiled coil</keyword>
<protein>
    <submittedName>
        <fullName evidence="5">Beclin 1-associated autophagy-related key regulator</fullName>
    </submittedName>
</protein>
<feature type="region of interest" description="Disordered" evidence="3">
    <location>
        <begin position="1"/>
        <end position="27"/>
    </location>
</feature>
<dbReference type="VEuPathDB" id="VectorBase:MDOMA2_019862"/>
<dbReference type="PANTHER" id="PTHR13664:SF0">
    <property type="entry name" value="BECLIN 1-ASSOCIATED AUTOPHAGY-RELATED KEY REGULATOR"/>
    <property type="match status" value="1"/>
</dbReference>
<feature type="region of interest" description="Disordered" evidence="3">
    <location>
        <begin position="244"/>
        <end position="263"/>
    </location>
</feature>
<name>A0A9J7CVJ2_MUSDO</name>
<organism evidence="4 5">
    <name type="scientific">Musca domestica</name>
    <name type="common">House fly</name>
    <dbReference type="NCBI Taxonomy" id="7370"/>
    <lineage>
        <taxon>Eukaryota</taxon>
        <taxon>Metazoa</taxon>
        <taxon>Ecdysozoa</taxon>
        <taxon>Arthropoda</taxon>
        <taxon>Hexapoda</taxon>
        <taxon>Insecta</taxon>
        <taxon>Pterygota</taxon>
        <taxon>Neoptera</taxon>
        <taxon>Endopterygota</taxon>
        <taxon>Diptera</taxon>
        <taxon>Brachycera</taxon>
        <taxon>Muscomorpha</taxon>
        <taxon>Muscoidea</taxon>
        <taxon>Muscidae</taxon>
        <taxon>Musca</taxon>
    </lineage>
</organism>
<dbReference type="RefSeq" id="XP_005185860.2">
    <property type="nucleotide sequence ID" value="XM_005185803.4"/>
</dbReference>
<dbReference type="InterPro" id="IPR018791">
    <property type="entry name" value="UV_resistance/autophagy_Atg14"/>
</dbReference>
<reference evidence="5" key="1">
    <citation type="submission" date="2025-08" db="UniProtKB">
        <authorList>
            <consortium name="RefSeq"/>
        </authorList>
    </citation>
    <scope>IDENTIFICATION</scope>
    <source>
        <strain evidence="5">Aabys</strain>
        <tissue evidence="5">Whole body</tissue>
    </source>
</reference>
<dbReference type="STRING" id="7370.T1PIH9"/>
<dbReference type="PANTHER" id="PTHR13664">
    <property type="entry name" value="BECLIN 1-ASSOCIATED AUTOPHAGY-RELATED KEY REGULATOR"/>
    <property type="match status" value="1"/>
</dbReference>
<feature type="compositionally biased region" description="Polar residues" evidence="3">
    <location>
        <begin position="252"/>
        <end position="262"/>
    </location>
</feature>
<dbReference type="eggNOG" id="KOG4398">
    <property type="taxonomic scope" value="Eukaryota"/>
</dbReference>
<evidence type="ECO:0000256" key="3">
    <source>
        <dbReference type="SAM" id="MobiDB-lite"/>
    </source>
</evidence>
<dbReference type="VEuPathDB" id="VectorBase:MDOA007570"/>
<dbReference type="Proteomes" id="UP001652621">
    <property type="component" value="Unplaced"/>
</dbReference>